<keyword evidence="6" id="KW-0010">Activator</keyword>
<feature type="compositionally biased region" description="Low complexity" evidence="8">
    <location>
        <begin position="142"/>
        <end position="160"/>
    </location>
</feature>
<gene>
    <name evidence="9" type="ORF">Cni_G03873</name>
</gene>
<evidence type="ECO:0000256" key="3">
    <source>
        <dbReference type="ARBA" id="ARBA00022723"/>
    </source>
</evidence>
<dbReference type="InterPro" id="IPR006511">
    <property type="entry name" value="SHI_C"/>
</dbReference>
<dbReference type="NCBIfam" id="TIGR01623">
    <property type="entry name" value="put_zinc_LRP1"/>
    <property type="match status" value="1"/>
</dbReference>
<dbReference type="Pfam" id="PF05142">
    <property type="entry name" value="DUF702"/>
    <property type="match status" value="1"/>
</dbReference>
<evidence type="ECO:0000256" key="4">
    <source>
        <dbReference type="ARBA" id="ARBA00022833"/>
    </source>
</evidence>
<comment type="similarity">
    <text evidence="2">Belongs to the SHI protein family.</text>
</comment>
<evidence type="ECO:0000256" key="7">
    <source>
        <dbReference type="ARBA" id="ARBA00023242"/>
    </source>
</evidence>
<dbReference type="GO" id="GO:0005634">
    <property type="term" value="C:nucleus"/>
    <property type="evidence" value="ECO:0007669"/>
    <property type="project" value="UniProtKB-SubCell"/>
</dbReference>
<evidence type="ECO:0000313" key="10">
    <source>
        <dbReference type="Proteomes" id="UP001327560"/>
    </source>
</evidence>
<dbReference type="InterPro" id="IPR006510">
    <property type="entry name" value="Znf_LRP1"/>
</dbReference>
<evidence type="ECO:0000256" key="8">
    <source>
        <dbReference type="SAM" id="MobiDB-lite"/>
    </source>
</evidence>
<dbReference type="GO" id="GO:0003677">
    <property type="term" value="F:DNA binding"/>
    <property type="evidence" value="ECO:0007669"/>
    <property type="project" value="UniProtKB-KW"/>
</dbReference>
<feature type="region of interest" description="Disordered" evidence="8">
    <location>
        <begin position="258"/>
        <end position="280"/>
    </location>
</feature>
<keyword evidence="3" id="KW-0479">Metal-binding</keyword>
<dbReference type="InterPro" id="IPR007818">
    <property type="entry name" value="SHI"/>
</dbReference>
<dbReference type="Proteomes" id="UP001327560">
    <property type="component" value="Chromosome 1"/>
</dbReference>
<dbReference type="PANTHER" id="PTHR31604:SF2">
    <property type="entry name" value="PROTEIN SHI RELATED SEQUENCE 7"/>
    <property type="match status" value="1"/>
</dbReference>
<evidence type="ECO:0000256" key="1">
    <source>
        <dbReference type="ARBA" id="ARBA00004123"/>
    </source>
</evidence>
<evidence type="ECO:0000256" key="2">
    <source>
        <dbReference type="ARBA" id="ARBA00006911"/>
    </source>
</evidence>
<feature type="region of interest" description="Disordered" evidence="8">
    <location>
        <begin position="132"/>
        <end position="187"/>
    </location>
</feature>
<dbReference type="PANTHER" id="PTHR31604">
    <property type="entry name" value="PROTEIN LATERAL ROOT PRIMORDIUM 1"/>
    <property type="match status" value="1"/>
</dbReference>
<evidence type="ECO:0000313" key="9">
    <source>
        <dbReference type="EMBL" id="WOK95166.1"/>
    </source>
</evidence>
<accession>A0AAQ3JSG4</accession>
<reference evidence="9 10" key="1">
    <citation type="submission" date="2023-10" db="EMBL/GenBank/DDBJ databases">
        <title>Chromosome-scale genome assembly provides insights into flower coloration mechanisms of Canna indica.</title>
        <authorList>
            <person name="Li C."/>
        </authorList>
    </citation>
    <scope>NUCLEOTIDE SEQUENCE [LARGE SCALE GENOMIC DNA]</scope>
    <source>
        <tissue evidence="9">Flower</tissue>
    </source>
</reference>
<comment type="subcellular location">
    <subcellularLocation>
        <location evidence="1">Nucleus</location>
    </subcellularLocation>
</comment>
<feature type="region of interest" description="Disordered" evidence="8">
    <location>
        <begin position="7"/>
        <end position="40"/>
    </location>
</feature>
<dbReference type="GO" id="GO:0046872">
    <property type="term" value="F:metal ion binding"/>
    <property type="evidence" value="ECO:0007669"/>
    <property type="project" value="UniProtKB-KW"/>
</dbReference>
<organism evidence="9 10">
    <name type="scientific">Canna indica</name>
    <name type="common">Indian-shot</name>
    <dbReference type="NCBI Taxonomy" id="4628"/>
    <lineage>
        <taxon>Eukaryota</taxon>
        <taxon>Viridiplantae</taxon>
        <taxon>Streptophyta</taxon>
        <taxon>Embryophyta</taxon>
        <taxon>Tracheophyta</taxon>
        <taxon>Spermatophyta</taxon>
        <taxon>Magnoliopsida</taxon>
        <taxon>Liliopsida</taxon>
        <taxon>Zingiberales</taxon>
        <taxon>Cannaceae</taxon>
        <taxon>Canna</taxon>
    </lineage>
</organism>
<sequence>MAGFFLGAGGGGSHQQRGDQQGGGIPPSESFFLYGSRGSRSEDAPYTRGFELWQQHQIQREHQLYSTAGFSDDLTSAAGRSMRGGLGSATGGGMSCQDCGNQAKKDCAHMRCRTCCKSRGFPCPTHVKSTWVPASKRRDRQQQLAAAAAAVQSDQRQRSGTSGGRSGGEGSSEGAEPSKRPREMTVCTRIPTAIATTTTYGGSLDHERFPPEVSAPAVFRCVRVSHVDQGDDVYAYQTAVSIGGHVFKGLLYDHGPEGEYPSTSSSRYQLHHGEGSSSPAAIAAATAATNAGAGDHPIGTAPAATELLEPYPTPLSAFISGTQFFSHQDRP</sequence>
<dbReference type="GO" id="GO:0045893">
    <property type="term" value="P:positive regulation of DNA-templated transcription"/>
    <property type="evidence" value="ECO:0007669"/>
    <property type="project" value="TreeGrafter"/>
</dbReference>
<evidence type="ECO:0000256" key="6">
    <source>
        <dbReference type="ARBA" id="ARBA00023159"/>
    </source>
</evidence>
<proteinExistence type="inferred from homology"/>
<dbReference type="GO" id="GO:0003700">
    <property type="term" value="F:DNA-binding transcription factor activity"/>
    <property type="evidence" value="ECO:0007669"/>
    <property type="project" value="InterPro"/>
</dbReference>
<dbReference type="NCBIfam" id="TIGR01624">
    <property type="entry name" value="LRP1_Cterm"/>
    <property type="match status" value="1"/>
</dbReference>
<keyword evidence="10" id="KW-1185">Reference proteome</keyword>
<dbReference type="AlphaFoldDB" id="A0AAQ3JSG4"/>
<keyword evidence="5" id="KW-0238">DNA-binding</keyword>
<keyword evidence="4" id="KW-0862">Zinc</keyword>
<dbReference type="EMBL" id="CP136890">
    <property type="protein sequence ID" value="WOK95166.1"/>
    <property type="molecule type" value="Genomic_DNA"/>
</dbReference>
<name>A0AAQ3JSG4_9LILI</name>
<protein>
    <submittedName>
        <fullName evidence="9">Uncharacterized protein</fullName>
    </submittedName>
</protein>
<feature type="compositionally biased region" description="Gly residues" evidence="8">
    <location>
        <begin position="161"/>
        <end position="171"/>
    </location>
</feature>
<evidence type="ECO:0000256" key="5">
    <source>
        <dbReference type="ARBA" id="ARBA00023125"/>
    </source>
</evidence>
<keyword evidence="7" id="KW-0539">Nucleus</keyword>